<reference evidence="1 2" key="1">
    <citation type="submission" date="2019-08" db="EMBL/GenBank/DDBJ databases">
        <title>Archangium and Cystobacter genomes.</title>
        <authorList>
            <person name="Chen I.-C.K."/>
            <person name="Wielgoss S."/>
        </authorList>
    </citation>
    <scope>NUCLEOTIDE SEQUENCE [LARGE SCALE GENOMIC DNA]</scope>
    <source>
        <strain evidence="1 2">Cbm 6</strain>
    </source>
</reference>
<evidence type="ECO:0000313" key="1">
    <source>
        <dbReference type="EMBL" id="WNG44821.1"/>
    </source>
</evidence>
<accession>A0ABY9WLW7</accession>
<evidence type="ECO:0000313" key="2">
    <source>
        <dbReference type="Proteomes" id="UP001611383"/>
    </source>
</evidence>
<dbReference type="Proteomes" id="UP001611383">
    <property type="component" value="Chromosome"/>
</dbReference>
<name>A0ABY9WLW7_9BACT</name>
<protein>
    <recommendedName>
        <fullName evidence="3">DUF1444 family protein</fullName>
    </recommendedName>
</protein>
<gene>
    <name evidence="1" type="ORF">F0U60_12505</name>
</gene>
<organism evidence="1 2">
    <name type="scientific">Archangium minus</name>
    <dbReference type="NCBI Taxonomy" id="83450"/>
    <lineage>
        <taxon>Bacteria</taxon>
        <taxon>Pseudomonadati</taxon>
        <taxon>Myxococcota</taxon>
        <taxon>Myxococcia</taxon>
        <taxon>Myxococcales</taxon>
        <taxon>Cystobacterineae</taxon>
        <taxon>Archangiaceae</taxon>
        <taxon>Archangium</taxon>
    </lineage>
</organism>
<evidence type="ECO:0008006" key="3">
    <source>
        <dbReference type="Google" id="ProtNLM"/>
    </source>
</evidence>
<keyword evidence="2" id="KW-1185">Reference proteome</keyword>
<proteinExistence type="predicted"/>
<sequence>MERGLVLRKRRAEGIWAILVNGSDRIVSLDRLLRNYERDAADVDEAIDGFIDELLATRLPLPEWEEARAGIRYCAEKSELVVGHPDVLADPFTPKLSRLLVYTPEDEHTLHWLTREALARWGVGESELHAAARENMAALQERTPVEVKKVARVPLAMLRTHSAFKASLLLGPSFRAAMEAALGWPVLIVIPCRDSFHASRASDTEMPSLLWAELVREYLGSGYSLTNEVLLVSDEGIRALGEFSLPRPGRESDD</sequence>
<dbReference type="EMBL" id="CP043494">
    <property type="protein sequence ID" value="WNG44821.1"/>
    <property type="molecule type" value="Genomic_DNA"/>
</dbReference>
<dbReference type="RefSeq" id="WP_395818421.1">
    <property type="nucleotide sequence ID" value="NZ_CP043494.1"/>
</dbReference>